<gene>
    <name evidence="1" type="ORF">BofuT4_uP145570.1</name>
</gene>
<dbReference type="EMBL" id="FQ790360">
    <property type="protein sequence ID" value="CCD56388.1"/>
    <property type="molecule type" value="Genomic_DNA"/>
</dbReference>
<dbReference type="AlphaFoldDB" id="G2YXP0"/>
<proteinExistence type="predicted"/>
<dbReference type="InParanoid" id="G2YXP0"/>
<accession>G2YXP0</accession>
<dbReference type="HOGENOM" id="CLU_2637813_0_0_1"/>
<evidence type="ECO:0000313" key="2">
    <source>
        <dbReference type="Proteomes" id="UP000008177"/>
    </source>
</evidence>
<evidence type="ECO:0000313" key="1">
    <source>
        <dbReference type="EMBL" id="CCD56388.1"/>
    </source>
</evidence>
<sequence>MLVSTLSIFHALQSPDPIQGIGYKKCQKQIDLKSYFPKGSQLPFKIGLKSILFPTSSASVIKPPTHKIDVGLYGDMG</sequence>
<organism evidence="1 2">
    <name type="scientific">Botryotinia fuckeliana (strain T4)</name>
    <name type="common">Noble rot fungus</name>
    <name type="synonym">Botrytis cinerea</name>
    <dbReference type="NCBI Taxonomy" id="999810"/>
    <lineage>
        <taxon>Eukaryota</taxon>
        <taxon>Fungi</taxon>
        <taxon>Dikarya</taxon>
        <taxon>Ascomycota</taxon>
        <taxon>Pezizomycotina</taxon>
        <taxon>Leotiomycetes</taxon>
        <taxon>Helotiales</taxon>
        <taxon>Sclerotiniaceae</taxon>
        <taxon>Botrytis</taxon>
    </lineage>
</organism>
<reference evidence="2" key="1">
    <citation type="journal article" date="2011" name="PLoS Genet.">
        <title>Genomic analysis of the necrotrophic fungal pathogens Sclerotinia sclerotiorum and Botrytis cinerea.</title>
        <authorList>
            <person name="Amselem J."/>
            <person name="Cuomo C.A."/>
            <person name="van Kan J.A."/>
            <person name="Viaud M."/>
            <person name="Benito E.P."/>
            <person name="Couloux A."/>
            <person name="Coutinho P.M."/>
            <person name="de Vries R.P."/>
            <person name="Dyer P.S."/>
            <person name="Fillinger S."/>
            <person name="Fournier E."/>
            <person name="Gout L."/>
            <person name="Hahn M."/>
            <person name="Kohn L."/>
            <person name="Lapalu N."/>
            <person name="Plummer K.M."/>
            <person name="Pradier J.M."/>
            <person name="Quevillon E."/>
            <person name="Sharon A."/>
            <person name="Simon A."/>
            <person name="ten Have A."/>
            <person name="Tudzynski B."/>
            <person name="Tudzynski P."/>
            <person name="Wincker P."/>
            <person name="Andrew M."/>
            <person name="Anthouard V."/>
            <person name="Beever R.E."/>
            <person name="Beffa R."/>
            <person name="Benoit I."/>
            <person name="Bouzid O."/>
            <person name="Brault B."/>
            <person name="Chen Z."/>
            <person name="Choquer M."/>
            <person name="Collemare J."/>
            <person name="Cotton P."/>
            <person name="Danchin E.G."/>
            <person name="Da Silva C."/>
            <person name="Gautier A."/>
            <person name="Giraud C."/>
            <person name="Giraud T."/>
            <person name="Gonzalez C."/>
            <person name="Grossetete S."/>
            <person name="Guldener U."/>
            <person name="Henrissat B."/>
            <person name="Howlett B.J."/>
            <person name="Kodira C."/>
            <person name="Kretschmer M."/>
            <person name="Lappartient A."/>
            <person name="Leroch M."/>
            <person name="Levis C."/>
            <person name="Mauceli E."/>
            <person name="Neuveglise C."/>
            <person name="Oeser B."/>
            <person name="Pearson M."/>
            <person name="Poulain J."/>
            <person name="Poussereau N."/>
            <person name="Quesneville H."/>
            <person name="Rascle C."/>
            <person name="Schumacher J."/>
            <person name="Segurens B."/>
            <person name="Sexton A."/>
            <person name="Silva E."/>
            <person name="Sirven C."/>
            <person name="Soanes D.M."/>
            <person name="Talbot N.J."/>
            <person name="Templeton M."/>
            <person name="Yandava C."/>
            <person name="Yarden O."/>
            <person name="Zeng Q."/>
            <person name="Rollins J.A."/>
            <person name="Lebrun M.H."/>
            <person name="Dickman M."/>
        </authorList>
    </citation>
    <scope>NUCLEOTIDE SEQUENCE [LARGE SCALE GENOMIC DNA]</scope>
    <source>
        <strain evidence="2">T4</strain>
    </source>
</reference>
<protein>
    <submittedName>
        <fullName evidence="1">Uncharacterized protein</fullName>
    </submittedName>
</protein>
<dbReference type="Proteomes" id="UP000008177">
    <property type="component" value="Unplaced contigs"/>
</dbReference>
<name>G2YXP0_BOTF4</name>